<feature type="compositionally biased region" description="Basic and acidic residues" evidence="5">
    <location>
        <begin position="1018"/>
        <end position="1043"/>
    </location>
</feature>
<dbReference type="InterPro" id="IPR014284">
    <property type="entry name" value="RNA_pol_sigma-70_dom"/>
</dbReference>
<protein>
    <submittedName>
        <fullName evidence="8">ECF RNA polymerase sigma factor SigW</fullName>
    </submittedName>
</protein>
<keyword evidence="3" id="KW-0731">Sigma factor</keyword>
<keyword evidence="2" id="KW-0805">Transcription regulation</keyword>
<dbReference type="GO" id="GO:0016987">
    <property type="term" value="F:sigma factor activity"/>
    <property type="evidence" value="ECO:0007669"/>
    <property type="project" value="UniProtKB-KW"/>
</dbReference>
<evidence type="ECO:0000256" key="3">
    <source>
        <dbReference type="ARBA" id="ARBA00023082"/>
    </source>
</evidence>
<dbReference type="PANTHER" id="PTHR43133">
    <property type="entry name" value="RNA POLYMERASE ECF-TYPE SIGMA FACTO"/>
    <property type="match status" value="1"/>
</dbReference>
<dbReference type="CDD" id="cd06171">
    <property type="entry name" value="Sigma70_r4"/>
    <property type="match status" value="1"/>
</dbReference>
<proteinExistence type="inferred from homology"/>
<dbReference type="RefSeq" id="WP_146565258.1">
    <property type="nucleotide sequence ID" value="NZ_SIHJ01000001.1"/>
</dbReference>
<dbReference type="Proteomes" id="UP000316714">
    <property type="component" value="Unassembled WGS sequence"/>
</dbReference>
<comment type="similarity">
    <text evidence="1">Belongs to the sigma-70 factor family. ECF subfamily.</text>
</comment>
<dbReference type="EMBL" id="SIHJ01000001">
    <property type="protein sequence ID" value="TWT37961.1"/>
    <property type="molecule type" value="Genomic_DNA"/>
</dbReference>
<reference evidence="8 9" key="1">
    <citation type="submission" date="2019-02" db="EMBL/GenBank/DDBJ databases">
        <title>Deep-cultivation of Planctomycetes and their phenomic and genomic characterization uncovers novel biology.</title>
        <authorList>
            <person name="Wiegand S."/>
            <person name="Jogler M."/>
            <person name="Boedeker C."/>
            <person name="Pinto D."/>
            <person name="Vollmers J."/>
            <person name="Rivas-Marin E."/>
            <person name="Kohn T."/>
            <person name="Peeters S.H."/>
            <person name="Heuer A."/>
            <person name="Rast P."/>
            <person name="Oberbeckmann S."/>
            <person name="Bunk B."/>
            <person name="Jeske O."/>
            <person name="Meyerdierks A."/>
            <person name="Storesund J.E."/>
            <person name="Kallscheuer N."/>
            <person name="Luecker S."/>
            <person name="Lage O.M."/>
            <person name="Pohl T."/>
            <person name="Merkel B.J."/>
            <person name="Hornburger P."/>
            <person name="Mueller R.-W."/>
            <person name="Bruemmer F."/>
            <person name="Labrenz M."/>
            <person name="Spormann A.M."/>
            <person name="Op Den Camp H."/>
            <person name="Overmann J."/>
            <person name="Amann R."/>
            <person name="Jetten M.S.M."/>
            <person name="Mascher T."/>
            <person name="Medema M.H."/>
            <person name="Devos D.P."/>
            <person name="Kaster A.-K."/>
            <person name="Ovreas L."/>
            <person name="Rohde M."/>
            <person name="Galperin M.Y."/>
            <person name="Jogler C."/>
        </authorList>
    </citation>
    <scope>NUCLEOTIDE SEQUENCE [LARGE SCALE GENOMIC DNA]</scope>
    <source>
        <strain evidence="8 9">KOR34</strain>
    </source>
</reference>
<gene>
    <name evidence="8" type="primary">sigW_2</name>
    <name evidence="8" type="ORF">KOR34_29270</name>
</gene>
<feature type="compositionally biased region" description="Pro residues" evidence="5">
    <location>
        <begin position="634"/>
        <end position="655"/>
    </location>
</feature>
<feature type="region of interest" description="Disordered" evidence="5">
    <location>
        <begin position="560"/>
        <end position="582"/>
    </location>
</feature>
<dbReference type="InterPro" id="IPR013249">
    <property type="entry name" value="RNA_pol_sigma70_r4_t2"/>
</dbReference>
<sequence length="1063" mass="115155">MPTTAKRLLSSARAHRGGEAIAPTDGELLMRFRRSGDREALAQILDRHASMVWGVCRNVLHREQDAQDAFQATFLILLRRADSIRANDSAAGWLYRVALRAACDVRRTRLRRREEPLDAEPPQPEPAFPDIERRQLAAALMEELRALPDKYQVPLVLRYLEGLSRSQIADQLDTTVAGVQGCLVRGKRQLRSRLVRRGVSLSVAMGVVAGGRPTEAAPVAPVINSGGAAAAFSPVVQQLTASGVHTMLIAAYAKPAIVAVVLTMAAVLATTSASPRAASTLASGPPLTLDSTPAQSEEAGAIAISIAADRGVPNSQPEVANPLNQAMLVEGLMKDPHGPRLTREEADWLVATGFGDPADPRRRLIDKLEAASPGQDFLSLFASKKHRAEGTLDKRFDLVAAELSERSTDADKQKATDNAIELPVEVEVEHVQLDLVDAKPDPARAEPQQELVDAYRRLVQMIRMRHEQGTINATPLAAAESRYASALAELHLLRGERDEAVRQLQAAVDGALKRTRFLHLQMAMEEGTPASVDEMFDAAEQLARAKQALVAAQQEAGVQLRRAEGGGEESAARRNERSRAPVMQAEAMQAQARALELQREMAMLQKHAEQLQRSAANGGAPTPPPSPSLNITAPFPPTAPVPPDAALPPGPPTPPVAAMSPSAESSRDTVEPGDRIVISRSHTVFEERMSPEGERQRVPREVHEQQVAVTDAEGNLNLPGIDKAIPLTGRTVAEATQLLQEHDPRFESVKKFSDSDSASGLASPLVSASPGVNDQLDAMRRRLEVQGRVIEELQQRLQTSGGSQYGPESTMKQGSWNAEHEPSAIDPMGWAVIADLSVGAHMPVLFPGDPRPRPHLRLVRAAKKDGLAGEATGLMAVVDPGRESDALAATLRGSGGPASQVEVRGQLFELRELGPGRAPGSTLILLRCVQGRTDEELDAAVPSVEEAMQVLYKPRDNRQQLSQLREQATQLTEQRDQLREQVEAAKQQVQQAREEAAKQRAIAMQQAQQAMQEVARVREQLDQQRKELQRQAEMLKEQRKNEQGRGAGAENPAPAAGDESDNS</sequence>
<accession>A0A5C5VIN4</accession>
<dbReference type="InterPro" id="IPR013325">
    <property type="entry name" value="RNA_pol_sigma_r2"/>
</dbReference>
<dbReference type="OrthoDB" id="291047at2"/>
<dbReference type="InterPro" id="IPR013324">
    <property type="entry name" value="RNA_pol_sigma_r3/r4-like"/>
</dbReference>
<dbReference type="Gene3D" id="1.10.10.10">
    <property type="entry name" value="Winged helix-like DNA-binding domain superfamily/Winged helix DNA-binding domain"/>
    <property type="match status" value="1"/>
</dbReference>
<dbReference type="NCBIfam" id="TIGR02937">
    <property type="entry name" value="sigma70-ECF"/>
    <property type="match status" value="1"/>
</dbReference>
<dbReference type="Pfam" id="PF08281">
    <property type="entry name" value="Sigma70_r4_2"/>
    <property type="match status" value="1"/>
</dbReference>
<dbReference type="SUPFAM" id="SSF88946">
    <property type="entry name" value="Sigma2 domain of RNA polymerase sigma factors"/>
    <property type="match status" value="1"/>
</dbReference>
<dbReference type="Gene3D" id="1.10.1740.10">
    <property type="match status" value="1"/>
</dbReference>
<comment type="caution">
    <text evidence="8">The sequence shown here is derived from an EMBL/GenBank/DDBJ whole genome shotgun (WGS) entry which is preliminary data.</text>
</comment>
<evidence type="ECO:0000313" key="8">
    <source>
        <dbReference type="EMBL" id="TWT37961.1"/>
    </source>
</evidence>
<dbReference type="InterPro" id="IPR007627">
    <property type="entry name" value="RNA_pol_sigma70_r2"/>
</dbReference>
<evidence type="ECO:0000259" key="7">
    <source>
        <dbReference type="Pfam" id="PF08281"/>
    </source>
</evidence>
<dbReference type="SUPFAM" id="SSF88659">
    <property type="entry name" value="Sigma3 and sigma4 domains of RNA polymerase sigma factors"/>
    <property type="match status" value="1"/>
</dbReference>
<evidence type="ECO:0000256" key="1">
    <source>
        <dbReference type="ARBA" id="ARBA00010641"/>
    </source>
</evidence>
<evidence type="ECO:0000259" key="6">
    <source>
        <dbReference type="Pfam" id="PF04542"/>
    </source>
</evidence>
<dbReference type="InterPro" id="IPR039425">
    <property type="entry name" value="RNA_pol_sigma-70-like"/>
</dbReference>
<dbReference type="GO" id="GO:0003677">
    <property type="term" value="F:DNA binding"/>
    <property type="evidence" value="ECO:0007669"/>
    <property type="project" value="InterPro"/>
</dbReference>
<dbReference type="GO" id="GO:0006352">
    <property type="term" value="P:DNA-templated transcription initiation"/>
    <property type="evidence" value="ECO:0007669"/>
    <property type="project" value="InterPro"/>
</dbReference>
<evidence type="ECO:0000256" key="2">
    <source>
        <dbReference type="ARBA" id="ARBA00023015"/>
    </source>
</evidence>
<dbReference type="AlphaFoldDB" id="A0A5C5VIN4"/>
<keyword evidence="9" id="KW-1185">Reference proteome</keyword>
<keyword evidence="4" id="KW-0804">Transcription</keyword>
<dbReference type="InterPro" id="IPR036388">
    <property type="entry name" value="WH-like_DNA-bd_sf"/>
</dbReference>
<dbReference type="PANTHER" id="PTHR43133:SF51">
    <property type="entry name" value="RNA POLYMERASE SIGMA FACTOR"/>
    <property type="match status" value="1"/>
</dbReference>
<evidence type="ECO:0000313" key="9">
    <source>
        <dbReference type="Proteomes" id="UP000316714"/>
    </source>
</evidence>
<feature type="region of interest" description="Disordered" evidence="5">
    <location>
        <begin position="1018"/>
        <end position="1063"/>
    </location>
</feature>
<evidence type="ECO:0000256" key="4">
    <source>
        <dbReference type="ARBA" id="ARBA00023163"/>
    </source>
</evidence>
<feature type="domain" description="RNA polymerase sigma-70 region 2" evidence="6">
    <location>
        <begin position="46"/>
        <end position="109"/>
    </location>
</feature>
<organism evidence="8 9">
    <name type="scientific">Posidoniimonas corsicana</name>
    <dbReference type="NCBI Taxonomy" id="1938618"/>
    <lineage>
        <taxon>Bacteria</taxon>
        <taxon>Pseudomonadati</taxon>
        <taxon>Planctomycetota</taxon>
        <taxon>Planctomycetia</taxon>
        <taxon>Pirellulales</taxon>
        <taxon>Lacipirellulaceae</taxon>
        <taxon>Posidoniimonas</taxon>
    </lineage>
</organism>
<dbReference type="Pfam" id="PF04542">
    <property type="entry name" value="Sigma70_r2"/>
    <property type="match status" value="1"/>
</dbReference>
<feature type="domain" description="RNA polymerase sigma factor 70 region 4 type 2" evidence="7">
    <location>
        <begin position="139"/>
        <end position="190"/>
    </location>
</feature>
<name>A0A5C5VIN4_9BACT</name>
<evidence type="ECO:0000256" key="5">
    <source>
        <dbReference type="SAM" id="MobiDB-lite"/>
    </source>
</evidence>
<feature type="region of interest" description="Disordered" evidence="5">
    <location>
        <begin position="607"/>
        <end position="673"/>
    </location>
</feature>
<feature type="compositionally biased region" description="Low complexity" evidence="5">
    <location>
        <begin position="1048"/>
        <end position="1057"/>
    </location>
</feature>
<feature type="compositionally biased region" description="Basic and acidic residues" evidence="5">
    <location>
        <begin position="561"/>
        <end position="579"/>
    </location>
</feature>